<reference evidence="1" key="1">
    <citation type="submission" date="2023-03" db="UniProtKB">
        <authorList>
            <consortium name="Ensembl"/>
        </authorList>
    </citation>
    <scope>IDENTIFICATION</scope>
</reference>
<name>A0A8C4N0H0_EQUAS</name>
<proteinExistence type="predicted"/>
<dbReference type="AlphaFoldDB" id="A0A8C4N0H0"/>
<dbReference type="OMA" id="ANFAGFC"/>
<organism evidence="1">
    <name type="scientific">Equus asinus asinus</name>
    <dbReference type="NCBI Taxonomy" id="83772"/>
    <lineage>
        <taxon>Eukaryota</taxon>
        <taxon>Metazoa</taxon>
        <taxon>Chordata</taxon>
        <taxon>Craniata</taxon>
        <taxon>Vertebrata</taxon>
        <taxon>Euteleostomi</taxon>
        <taxon>Mammalia</taxon>
        <taxon>Eutheria</taxon>
        <taxon>Laurasiatheria</taxon>
        <taxon>Perissodactyla</taxon>
        <taxon>Equidae</taxon>
        <taxon>Equus</taxon>
    </lineage>
</organism>
<protein>
    <submittedName>
        <fullName evidence="1">Uncharacterized protein</fullName>
    </submittedName>
</protein>
<sequence length="59" mass="6610">MSLQRLIQHSSNGNLVDYCAGPAYSSYPTLTGRLQMDDNRRIQMLADTVATLPRGRKQV</sequence>
<evidence type="ECO:0000313" key="1">
    <source>
        <dbReference type="Ensembl" id="ENSEASP00005034075.1"/>
    </source>
</evidence>
<accession>A0A8C4N0H0</accession>
<dbReference type="Ensembl" id="ENSEAST00005037149.1">
    <property type="protein sequence ID" value="ENSEASP00005034075.1"/>
    <property type="gene ID" value="ENSEASG00005023298.1"/>
</dbReference>